<comment type="caution">
    <text evidence="1">The sequence shown here is derived from an EMBL/GenBank/DDBJ whole genome shotgun (WGS) entry which is preliminary data.</text>
</comment>
<dbReference type="AlphaFoldDB" id="A0A943DAC2"/>
<accession>A0A943DAC2</accession>
<proteinExistence type="predicted"/>
<evidence type="ECO:0000313" key="1">
    <source>
        <dbReference type="EMBL" id="MBS5332867.1"/>
    </source>
</evidence>
<reference evidence="1" key="1">
    <citation type="submission" date="2021-02" db="EMBL/GenBank/DDBJ databases">
        <title>Infant gut strain persistence is associated with maternal origin, phylogeny, and functional potential including surface adhesion and iron acquisition.</title>
        <authorList>
            <person name="Lou Y.C."/>
        </authorList>
    </citation>
    <scope>NUCLEOTIDE SEQUENCE</scope>
    <source>
        <strain evidence="1">L3_101_000M1_dasL3_101_000M1_concoct_87</strain>
    </source>
</reference>
<protein>
    <submittedName>
        <fullName evidence="1">Uncharacterized protein</fullName>
    </submittedName>
</protein>
<evidence type="ECO:0000313" key="2">
    <source>
        <dbReference type="Proteomes" id="UP000759273"/>
    </source>
</evidence>
<gene>
    <name evidence="1" type="ORF">KHY36_10110</name>
</gene>
<sequence length="375" mass="42516">MISISSAFPVLPAQDSLYYELLALTAICGEVPCACADRLTSSKSYRKKVVTSLTHGKLLRIFSKDHLRGYRLGIRGKRLLRERAPERFQFYLSGRTDTNSIKSSPARRLRLHRIAQAYVTMLNAGAAIYRDEKPPVFVPGGSSPCRIESTAFYDSREMKELGLEMIKVHGSRMVGSLMTPSHTFAVFNGMDAVPTFDTQIEQRGKIMLQNIRYMRTGASHTPDGILLSDQWAVMTTLLKDAKTYKKEHFLFGEGYEHFYFLTNDYHGETLLWLLCRPDVIGQLNATLLQELQLPCRNAFIENDARTDAGAPILFCYLPDLPRLFRFLSALELLQMKGAILCFDFQAGALRPLCGDKVELQIIDFAEFERRFLTSP</sequence>
<dbReference type="EMBL" id="JAGZGG010000024">
    <property type="protein sequence ID" value="MBS5332867.1"/>
    <property type="molecule type" value="Genomic_DNA"/>
</dbReference>
<name>A0A943DAC2_9FIRM</name>
<dbReference type="Proteomes" id="UP000759273">
    <property type="component" value="Unassembled WGS sequence"/>
</dbReference>
<organism evidence="1 2">
    <name type="scientific">Subdoligranulum variabile</name>
    <dbReference type="NCBI Taxonomy" id="214851"/>
    <lineage>
        <taxon>Bacteria</taxon>
        <taxon>Bacillati</taxon>
        <taxon>Bacillota</taxon>
        <taxon>Clostridia</taxon>
        <taxon>Eubacteriales</taxon>
        <taxon>Oscillospiraceae</taxon>
        <taxon>Subdoligranulum</taxon>
    </lineage>
</organism>